<evidence type="ECO:0000313" key="4">
    <source>
        <dbReference type="Proteomes" id="UP000321638"/>
    </source>
</evidence>
<comment type="caution">
    <text evidence="3">The sequence shown here is derived from an EMBL/GenBank/DDBJ whole genome shotgun (WGS) entry which is preliminary data.</text>
</comment>
<name>A0A5C8PF68_9HYPH</name>
<keyword evidence="2" id="KW-0812">Transmembrane</keyword>
<dbReference type="InterPro" id="IPR006311">
    <property type="entry name" value="TAT_signal"/>
</dbReference>
<dbReference type="PANTHER" id="PTHR42928">
    <property type="entry name" value="TRICARBOXYLATE-BINDING PROTEIN"/>
    <property type="match status" value="1"/>
</dbReference>
<evidence type="ECO:0000313" key="3">
    <source>
        <dbReference type="EMBL" id="TXL71978.1"/>
    </source>
</evidence>
<dbReference type="CDD" id="cd07012">
    <property type="entry name" value="PBP2_Bug_TTT"/>
    <property type="match status" value="1"/>
</dbReference>
<dbReference type="EMBL" id="VDUZ01000037">
    <property type="protein sequence ID" value="TXL71978.1"/>
    <property type="molecule type" value="Genomic_DNA"/>
</dbReference>
<gene>
    <name evidence="3" type="ORF">FHP25_27465</name>
</gene>
<dbReference type="AlphaFoldDB" id="A0A5C8PF68"/>
<dbReference type="Pfam" id="PF03401">
    <property type="entry name" value="TctC"/>
    <property type="match status" value="1"/>
</dbReference>
<proteinExistence type="inferred from homology"/>
<dbReference type="SUPFAM" id="SSF53850">
    <property type="entry name" value="Periplasmic binding protein-like II"/>
    <property type="match status" value="1"/>
</dbReference>
<feature type="transmembrane region" description="Helical" evidence="2">
    <location>
        <begin position="21"/>
        <end position="42"/>
    </location>
</feature>
<reference evidence="3 4" key="1">
    <citation type="submission" date="2019-06" db="EMBL/GenBank/DDBJ databases">
        <title>New taxonomy in bacterial strain CC-CFT640, isolated from vineyard.</title>
        <authorList>
            <person name="Lin S.-Y."/>
            <person name="Tsai C.-F."/>
            <person name="Young C.-C."/>
        </authorList>
    </citation>
    <scope>NUCLEOTIDE SEQUENCE [LARGE SCALE GENOMIC DNA]</scope>
    <source>
        <strain evidence="3 4">CC-CFT640</strain>
    </source>
</reference>
<keyword evidence="4" id="KW-1185">Reference proteome</keyword>
<organism evidence="3 4">
    <name type="scientific">Vineibacter terrae</name>
    <dbReference type="NCBI Taxonomy" id="2586908"/>
    <lineage>
        <taxon>Bacteria</taxon>
        <taxon>Pseudomonadati</taxon>
        <taxon>Pseudomonadota</taxon>
        <taxon>Alphaproteobacteria</taxon>
        <taxon>Hyphomicrobiales</taxon>
        <taxon>Vineibacter</taxon>
    </lineage>
</organism>
<dbReference type="Proteomes" id="UP000321638">
    <property type="component" value="Unassembled WGS sequence"/>
</dbReference>
<evidence type="ECO:0000256" key="1">
    <source>
        <dbReference type="ARBA" id="ARBA00006987"/>
    </source>
</evidence>
<dbReference type="PROSITE" id="PS51318">
    <property type="entry name" value="TAT"/>
    <property type="match status" value="1"/>
</dbReference>
<keyword evidence="2" id="KW-1133">Transmembrane helix</keyword>
<sequence>MVQYYSGREEMMPGPDIGRRAVLRAAGAAPAAALLAGVPAWAQPAWPSKPIRVLSGGAPGGGSDIFVRILESRLREKLGQQLWIDNKPGAGGMVAAEAAARAAPDGHTFFVSNLATNGIGVSLYKRVPFDPATDLPGVARISTLSNVLAVRADRGIGSVAELIAYMRANPDKAYFGSAGAGTSAHLSGLLFAQRTGLSVTHVPYRGTAANLAALLAGEVLFCLDNLPVYAQHARQGTLKLLAVSVARRLPDLPEVPTLQEAGVRDFDVSSWYGLSAATGTSRPIIERMSAEIVAALGDPEIIKRVRDVGAEPAPLGPEAYDAFIRAEVAKWQPVVRASGAVVE</sequence>
<comment type="similarity">
    <text evidence="1">Belongs to the UPF0065 (bug) family.</text>
</comment>
<dbReference type="InterPro" id="IPR005064">
    <property type="entry name" value="BUG"/>
</dbReference>
<keyword evidence="2" id="KW-0472">Membrane</keyword>
<dbReference type="PANTHER" id="PTHR42928:SF5">
    <property type="entry name" value="BLR1237 PROTEIN"/>
    <property type="match status" value="1"/>
</dbReference>
<dbReference type="Gene3D" id="3.40.190.150">
    <property type="entry name" value="Bordetella uptake gene, domain 1"/>
    <property type="match status" value="1"/>
</dbReference>
<protein>
    <submittedName>
        <fullName evidence="3">Tripartite tricarboxylate transporter substrate binding protein</fullName>
    </submittedName>
</protein>
<dbReference type="InterPro" id="IPR042100">
    <property type="entry name" value="Bug_dom1"/>
</dbReference>
<evidence type="ECO:0000256" key="2">
    <source>
        <dbReference type="SAM" id="Phobius"/>
    </source>
</evidence>
<dbReference type="Gene3D" id="3.40.190.10">
    <property type="entry name" value="Periplasmic binding protein-like II"/>
    <property type="match status" value="1"/>
</dbReference>
<dbReference type="PIRSF" id="PIRSF017082">
    <property type="entry name" value="YflP"/>
    <property type="match status" value="1"/>
</dbReference>
<accession>A0A5C8PF68</accession>
<dbReference type="OrthoDB" id="8443386at2"/>